<organism evidence="2 3">
    <name type="scientific">Elysia marginata</name>
    <dbReference type="NCBI Taxonomy" id="1093978"/>
    <lineage>
        <taxon>Eukaryota</taxon>
        <taxon>Metazoa</taxon>
        <taxon>Spiralia</taxon>
        <taxon>Lophotrochozoa</taxon>
        <taxon>Mollusca</taxon>
        <taxon>Gastropoda</taxon>
        <taxon>Heterobranchia</taxon>
        <taxon>Euthyneura</taxon>
        <taxon>Panpulmonata</taxon>
        <taxon>Sacoglossa</taxon>
        <taxon>Placobranchoidea</taxon>
        <taxon>Plakobranchidae</taxon>
        <taxon>Elysia</taxon>
    </lineage>
</organism>
<feature type="compositionally biased region" description="Basic and acidic residues" evidence="1">
    <location>
        <begin position="297"/>
        <end position="308"/>
    </location>
</feature>
<dbReference type="InterPro" id="IPR035979">
    <property type="entry name" value="RBD_domain_sf"/>
</dbReference>
<dbReference type="PANTHER" id="PTHR46589">
    <property type="entry name" value="APOPTOTIC CHROMATIN CONDENSATION INDUCER IN THE NUCLEUS"/>
    <property type="match status" value="1"/>
</dbReference>
<accession>A0AAV4K114</accession>
<feature type="compositionally biased region" description="Basic and acidic residues" evidence="1">
    <location>
        <begin position="248"/>
        <end position="284"/>
    </location>
</feature>
<feature type="compositionally biased region" description="Basic and acidic residues" evidence="1">
    <location>
        <begin position="475"/>
        <end position="485"/>
    </location>
</feature>
<keyword evidence="3" id="KW-1185">Reference proteome</keyword>
<feature type="compositionally biased region" description="Basic and acidic residues" evidence="1">
    <location>
        <begin position="123"/>
        <end position="143"/>
    </location>
</feature>
<dbReference type="CDD" id="cd12432">
    <property type="entry name" value="RRM_ACINU"/>
    <property type="match status" value="1"/>
</dbReference>
<feature type="compositionally biased region" description="Basic and acidic residues" evidence="1">
    <location>
        <begin position="745"/>
        <end position="758"/>
    </location>
</feature>
<feature type="region of interest" description="Disordered" evidence="1">
    <location>
        <begin position="297"/>
        <end position="625"/>
    </location>
</feature>
<feature type="compositionally biased region" description="Polar residues" evidence="1">
    <location>
        <begin position="407"/>
        <end position="418"/>
    </location>
</feature>
<feature type="compositionally biased region" description="Polar residues" evidence="1">
    <location>
        <begin position="603"/>
        <end position="625"/>
    </location>
</feature>
<reference evidence="2 3" key="1">
    <citation type="journal article" date="2021" name="Elife">
        <title>Chloroplast acquisition without the gene transfer in kleptoplastic sea slugs, Plakobranchus ocellatus.</title>
        <authorList>
            <person name="Maeda T."/>
            <person name="Takahashi S."/>
            <person name="Yoshida T."/>
            <person name="Shimamura S."/>
            <person name="Takaki Y."/>
            <person name="Nagai Y."/>
            <person name="Toyoda A."/>
            <person name="Suzuki Y."/>
            <person name="Arimoto A."/>
            <person name="Ishii H."/>
            <person name="Satoh N."/>
            <person name="Nishiyama T."/>
            <person name="Hasebe M."/>
            <person name="Maruyama T."/>
            <person name="Minagawa J."/>
            <person name="Obokata J."/>
            <person name="Shigenobu S."/>
        </authorList>
    </citation>
    <scope>NUCLEOTIDE SEQUENCE [LARGE SCALE GENOMIC DNA]</scope>
</reference>
<comment type="caution">
    <text evidence="2">The sequence shown here is derived from an EMBL/GenBank/DDBJ whole genome shotgun (WGS) entry which is preliminary data.</text>
</comment>
<proteinExistence type="predicted"/>
<name>A0AAV4K114_9GAST</name>
<dbReference type="GO" id="GO:0008380">
    <property type="term" value="P:RNA splicing"/>
    <property type="evidence" value="ECO:0007669"/>
    <property type="project" value="TreeGrafter"/>
</dbReference>
<dbReference type="PANTHER" id="PTHR46589:SF1">
    <property type="entry name" value="APOPTOTIC CHROMATIN CONDENSATION INDUCER IN THE NUCLEUS"/>
    <property type="match status" value="1"/>
</dbReference>
<dbReference type="Proteomes" id="UP000762676">
    <property type="component" value="Unassembled WGS sequence"/>
</dbReference>
<feature type="compositionally biased region" description="Polar residues" evidence="1">
    <location>
        <begin position="343"/>
        <end position="355"/>
    </location>
</feature>
<feature type="compositionally biased region" description="Basic and acidic residues" evidence="1">
    <location>
        <begin position="40"/>
        <end position="58"/>
    </location>
</feature>
<dbReference type="InterPro" id="IPR052793">
    <property type="entry name" value="EJC-associated_protein"/>
</dbReference>
<feature type="compositionally biased region" description="Basic and acidic residues" evidence="1">
    <location>
        <begin position="567"/>
        <end position="593"/>
    </location>
</feature>
<feature type="compositionally biased region" description="Basic residues" evidence="1">
    <location>
        <begin position="1034"/>
        <end position="1043"/>
    </location>
</feature>
<feature type="compositionally biased region" description="Basic residues" evidence="1">
    <location>
        <begin position="160"/>
        <end position="189"/>
    </location>
</feature>
<dbReference type="InterPro" id="IPR034257">
    <property type="entry name" value="Acinus_RRM"/>
</dbReference>
<feature type="compositionally biased region" description="Polar residues" evidence="1">
    <location>
        <begin position="110"/>
        <end position="120"/>
    </location>
</feature>
<evidence type="ECO:0000256" key="1">
    <source>
        <dbReference type="SAM" id="MobiDB-lite"/>
    </source>
</evidence>
<dbReference type="GO" id="GO:0061574">
    <property type="term" value="C:ASAP complex"/>
    <property type="evidence" value="ECO:0007669"/>
    <property type="project" value="TreeGrafter"/>
</dbReference>
<evidence type="ECO:0000313" key="2">
    <source>
        <dbReference type="EMBL" id="GFS27958.1"/>
    </source>
</evidence>
<gene>
    <name evidence="2" type="ORF">ElyMa_005321300</name>
</gene>
<feature type="compositionally biased region" description="Acidic residues" evidence="1">
    <location>
        <begin position="677"/>
        <end position="688"/>
    </location>
</feature>
<feature type="compositionally biased region" description="Basic and acidic residues" evidence="1">
    <location>
        <begin position="702"/>
        <end position="712"/>
    </location>
</feature>
<feature type="compositionally biased region" description="Basic and acidic residues" evidence="1">
    <location>
        <begin position="356"/>
        <end position="365"/>
    </location>
</feature>
<feature type="region of interest" description="Disordered" evidence="1">
    <location>
        <begin position="40"/>
        <end position="284"/>
    </location>
</feature>
<feature type="compositionally biased region" description="Low complexity" evidence="1">
    <location>
        <begin position="434"/>
        <end position="447"/>
    </location>
</feature>
<feature type="compositionally biased region" description="Polar residues" evidence="1">
    <location>
        <begin position="486"/>
        <end position="508"/>
    </location>
</feature>
<sequence length="1043" mass="116555">MFFFSLITGKVPNMALQQESAGQSEFVRQYLEQQQRNLERQMEVKKQVEEERKRKSADESSADETVTQQDSSKPKVDPEVTSPKKFKDDSSNAPAIDESKMPRPARKSSRNASKGENGQESGVVKEKSRSPSPEKESLRERTRSGSSSSSRSATPEAAVRRGRSTRGARGGRRGGRRGRGRPHATRKGSRSSSHSSTEEEVMPKKRSRRSTNSRSSRSRSRSPSLKTSPELTPATRRSSRRISATKTPPDHDLSTTDPDIAQKPKESPVAKAEEASADDNLKSDVSKVLEVVHDAKAKDEKETKRSVEVLEPAESSIKNIEVADMKKVEDKEEIAVGTKTDETQSGAQTKAQDALSNKEKSKEISSELNMENDSKKPLTEQSNEHGLAGAKEQPPKESADKQKLSEAVSQGKSEQLPKQTKEDGSAASKRGRQRSGSSSSSSSSSSPPRKREANRERSDSSGSSTDVTPNVNVDSTKHAGERSRPETSSGDADKQNQQVLAQDQQPESNVELHAPNVSATVHGQERDDTAGIQKSFNDDSKLQSGTSSDRQEVSVPGNEKPEEEVENKELQEKAADKIDQAPKNDEESVSKKDKTAKKRKWGSKSSKTLPTATKKPTSMEISSDSLKNLIGEVKLSETVFDMETEVVNTLDYDEQEEDRRDVKVKRTVVKDSPSEPDAAEIAEDEDEEDARKVEASGDAPEQNDKQQEHEKIAEEDEEQSGDETEEQAQEPKKKLTKSSPSGEIPTKENGKKKVAKEGKKVKKKKITVGETTDGKENKVVATEKTGKESAKIVATTRPSKPILPMVDEPEKVAGRGDMSPARHPPDRVLRIAGLVRPFTVGQLKELLKRTGELDDEHFWINDIKSHCLAAFKTEDDAVKTRAALHGTRWPQSNPKILHVDFSTIEDLVHRKSGEGPPPALMRKNQEQRNQRELKQEPKKDSVPRDREVDERDARRRPSATEQGDKRKEGDKAVRERERPPQIREWDKDKMKQLSRSRSKSKERDRPLRRSRSRDRDQRKRRDGSREKREDDKKKEKRQKGRWI</sequence>
<feature type="compositionally biased region" description="Basic and acidic residues" evidence="1">
    <location>
        <begin position="393"/>
        <end position="404"/>
    </location>
</feature>
<feature type="region of interest" description="Disordered" evidence="1">
    <location>
        <begin position="909"/>
        <end position="1043"/>
    </location>
</feature>
<dbReference type="SUPFAM" id="SSF54928">
    <property type="entry name" value="RNA-binding domain, RBD"/>
    <property type="match status" value="1"/>
</dbReference>
<feature type="compositionally biased region" description="Polar residues" evidence="1">
    <location>
        <begin position="460"/>
        <end position="474"/>
    </location>
</feature>
<feature type="compositionally biased region" description="Basic and acidic residues" evidence="1">
    <location>
        <begin position="999"/>
        <end position="1033"/>
    </location>
</feature>
<dbReference type="EMBL" id="BMAT01010590">
    <property type="protein sequence ID" value="GFS27958.1"/>
    <property type="molecule type" value="Genomic_DNA"/>
</dbReference>
<feature type="compositionally biased region" description="Basic residues" evidence="1">
    <location>
        <begin position="204"/>
        <end position="220"/>
    </location>
</feature>
<feature type="compositionally biased region" description="Basic and acidic residues" evidence="1">
    <location>
        <begin position="449"/>
        <end position="459"/>
    </location>
</feature>
<feature type="compositionally biased region" description="Basic and acidic residues" evidence="1">
    <location>
        <begin position="923"/>
        <end position="955"/>
    </location>
</feature>
<protein>
    <submittedName>
        <fullName evidence="2">Apoptotic chromatin condensation inducer in the nucleus</fullName>
    </submittedName>
</protein>
<feature type="region of interest" description="Disordered" evidence="1">
    <location>
        <begin position="644"/>
        <end position="824"/>
    </location>
</feature>
<feature type="compositionally biased region" description="Basic and acidic residues" evidence="1">
    <location>
        <begin position="321"/>
        <end position="342"/>
    </location>
</feature>
<feature type="compositionally biased region" description="Basic and acidic residues" evidence="1">
    <location>
        <begin position="962"/>
        <end position="991"/>
    </location>
</feature>
<dbReference type="AlphaFoldDB" id="A0AAV4K114"/>
<evidence type="ECO:0000313" key="3">
    <source>
        <dbReference type="Proteomes" id="UP000762676"/>
    </source>
</evidence>
<dbReference type="GO" id="GO:0003723">
    <property type="term" value="F:RNA binding"/>
    <property type="evidence" value="ECO:0007669"/>
    <property type="project" value="TreeGrafter"/>
</dbReference>
<dbReference type="GO" id="GO:0071011">
    <property type="term" value="C:precatalytic spliceosome"/>
    <property type="evidence" value="ECO:0007669"/>
    <property type="project" value="TreeGrafter"/>
</dbReference>
<feature type="compositionally biased region" description="Acidic residues" evidence="1">
    <location>
        <begin position="713"/>
        <end position="728"/>
    </location>
</feature>